<dbReference type="InterPro" id="IPR053943">
    <property type="entry name" value="RlmKL-like_Mtase_CS"/>
</dbReference>
<evidence type="ECO:0000256" key="8">
    <source>
        <dbReference type="ARBA" id="ARBA00022884"/>
    </source>
</evidence>
<comment type="caution">
    <text evidence="17">The sequence shown here is derived from an EMBL/GenBank/DDBJ whole genome shotgun (WGS) entry which is preliminary data.</text>
</comment>
<accession>A0A8J7YUW6</accession>
<evidence type="ECO:0000256" key="2">
    <source>
        <dbReference type="ARBA" id="ARBA00022490"/>
    </source>
</evidence>
<evidence type="ECO:0000259" key="15">
    <source>
        <dbReference type="Pfam" id="PF01170"/>
    </source>
</evidence>
<evidence type="ECO:0000256" key="11">
    <source>
        <dbReference type="ARBA" id="ARBA00061338"/>
    </source>
</evidence>
<proteinExistence type="inferred from homology"/>
<dbReference type="GO" id="GO:0030488">
    <property type="term" value="P:tRNA methylation"/>
    <property type="evidence" value="ECO:0007669"/>
    <property type="project" value="TreeGrafter"/>
</dbReference>
<keyword evidence="14" id="KW-0175">Coiled coil</keyword>
<dbReference type="InterPro" id="IPR029063">
    <property type="entry name" value="SAM-dependent_MTases_sf"/>
</dbReference>
<dbReference type="EC" id="2.1.1.213" evidence="12"/>
<dbReference type="GO" id="GO:0005737">
    <property type="term" value="C:cytoplasm"/>
    <property type="evidence" value="ECO:0007669"/>
    <property type="project" value="UniProtKB-SubCell"/>
</dbReference>
<evidence type="ECO:0000256" key="7">
    <source>
        <dbReference type="ARBA" id="ARBA00022694"/>
    </source>
</evidence>
<keyword evidence="2" id="KW-0963">Cytoplasm</keyword>
<dbReference type="Pfam" id="PF01170">
    <property type="entry name" value="UPF0020"/>
    <property type="match status" value="1"/>
</dbReference>
<dbReference type="EMBL" id="JAACVF010000069">
    <property type="protein sequence ID" value="NCN64977.1"/>
    <property type="molecule type" value="Genomic_DNA"/>
</dbReference>
<dbReference type="Proteomes" id="UP000738826">
    <property type="component" value="Unassembled WGS sequence"/>
</dbReference>
<dbReference type="CDD" id="cd02440">
    <property type="entry name" value="AdoMet_MTases"/>
    <property type="match status" value="1"/>
</dbReference>
<keyword evidence="4 17" id="KW-0489">Methyltransferase</keyword>
<evidence type="ECO:0000313" key="18">
    <source>
        <dbReference type="Proteomes" id="UP000738826"/>
    </source>
</evidence>
<evidence type="ECO:0000256" key="9">
    <source>
        <dbReference type="ARBA" id="ARBA00051883"/>
    </source>
</evidence>
<dbReference type="PANTHER" id="PTHR14911">
    <property type="entry name" value="THUMP DOMAIN-CONTAINING"/>
    <property type="match status" value="1"/>
</dbReference>
<evidence type="ECO:0000313" key="16">
    <source>
        <dbReference type="EMBL" id="NCN64977.1"/>
    </source>
</evidence>
<dbReference type="PANTHER" id="PTHR14911:SF21">
    <property type="entry name" value="N2-METHYLGUANOSINE TRNA METHYLTRANSFERASE"/>
    <property type="match status" value="1"/>
</dbReference>
<feature type="coiled-coil region" evidence="14">
    <location>
        <begin position="110"/>
        <end position="137"/>
    </location>
</feature>
<keyword evidence="3" id="KW-0820">tRNA-binding</keyword>
<dbReference type="FunFam" id="3.40.50.150:FF:000251">
    <property type="entry name" value="Putative RNA methylase"/>
    <property type="match status" value="1"/>
</dbReference>
<gene>
    <name evidence="17" type="ORF">GW779_03930</name>
    <name evidence="16" type="ORF">GW910_02720</name>
</gene>
<dbReference type="SUPFAM" id="SSF53335">
    <property type="entry name" value="S-adenosyl-L-methionine-dependent methyltransferases"/>
    <property type="match status" value="1"/>
</dbReference>
<evidence type="ECO:0000256" key="6">
    <source>
        <dbReference type="ARBA" id="ARBA00022691"/>
    </source>
</evidence>
<evidence type="ECO:0000256" key="1">
    <source>
        <dbReference type="ARBA" id="ARBA00004496"/>
    </source>
</evidence>
<keyword evidence="8" id="KW-0694">RNA-binding</keyword>
<keyword evidence="5" id="KW-0808">Transferase</keyword>
<dbReference type="PROSITE" id="PS01261">
    <property type="entry name" value="UPF0020"/>
    <property type="match status" value="1"/>
</dbReference>
<evidence type="ECO:0000256" key="3">
    <source>
        <dbReference type="ARBA" id="ARBA00022555"/>
    </source>
</evidence>
<dbReference type="EMBL" id="JAACQH010000079">
    <property type="protein sequence ID" value="NCS91544.1"/>
    <property type="molecule type" value="Genomic_DNA"/>
</dbReference>
<name>A0A8J7YUW6_9ARCH</name>
<dbReference type="Gene3D" id="3.40.50.150">
    <property type="entry name" value="Vaccinia Virus protein VP39"/>
    <property type="match status" value="1"/>
</dbReference>
<keyword evidence="6" id="KW-0949">S-adenosyl-L-methionine</keyword>
<comment type="function">
    <text evidence="10">Catalyzes the adenosylmethionine-dependent methylation of the exocyclic amino group (N(2)) of guanosine at position 10 of various tRNAs. Acts via a two-step process that leads to the formation of either N(2)-monomethyl (m(2)G) or N(2)-dimethylguanosine (m(2)(2)G).</text>
</comment>
<dbReference type="Proteomes" id="UP000768163">
    <property type="component" value="Unassembled WGS sequence"/>
</dbReference>
<dbReference type="AlphaFoldDB" id="A0A8J7YUW6"/>
<organism evidence="17 18">
    <name type="scientific">Candidatus Altarchaeum hamiconexum</name>
    <dbReference type="NCBI Taxonomy" id="1803513"/>
    <lineage>
        <taxon>Archaea</taxon>
        <taxon>Candidatus Altarchaeota</taxon>
        <taxon>Candidatus Altiarchaeia</taxon>
        <taxon>Candidatus Altarchaeales</taxon>
        <taxon>Candidatus Altarchaeaceae</taxon>
        <taxon>Candidatus Altarchaeum</taxon>
    </lineage>
</organism>
<evidence type="ECO:0000256" key="5">
    <source>
        <dbReference type="ARBA" id="ARBA00022679"/>
    </source>
</evidence>
<evidence type="ECO:0000256" key="12">
    <source>
        <dbReference type="ARBA" id="ARBA00066936"/>
    </source>
</evidence>
<sequence length="331" mass="38387">MNILNMYILLYLSGDNLTLPKAEATGLIESYTENKNFSIIYEKDRLYIFSCEKFPFERMSMAKIMCEFIDCGNNTDKIAKNVAARISGTFRVRSYSAGSFKDATLEQRFGAIIKKHNENLNVKLENYENEVMCMYSEDSYFAGINKDREKFVRRLPLNRPFNVPITMHPKLARTLVNLARVKEGSQILDPFCGSGAILIEAGLMGMKIFGRDINKYMIHGCRKNMDFYGVRYRAENLKDGNALNLRKKNFFDAIVTDLPYGRSSFTTNKDLRELYEKFIKVAYNSLKEDKFAVIVSKDGIDYGFYKFRPMEEHFVRVHKGLTRRICVLKKE</sequence>
<keyword evidence="7" id="KW-0819">tRNA processing</keyword>
<evidence type="ECO:0000256" key="10">
    <source>
        <dbReference type="ARBA" id="ARBA00054380"/>
    </source>
</evidence>
<comment type="catalytic activity">
    <reaction evidence="9">
        <text>guanosine(10) in tRNA + 2 S-adenosyl-L-methionine = N(2)-dimethylguanosine(10) in tRNA + 2 S-adenosyl-L-homocysteine + 2 H(+)</text>
        <dbReference type="Rhea" id="RHEA:43124"/>
        <dbReference type="Rhea" id="RHEA-COMP:10355"/>
        <dbReference type="Rhea" id="RHEA-COMP:10358"/>
        <dbReference type="ChEBI" id="CHEBI:15378"/>
        <dbReference type="ChEBI" id="CHEBI:57856"/>
        <dbReference type="ChEBI" id="CHEBI:59789"/>
        <dbReference type="ChEBI" id="CHEBI:74269"/>
        <dbReference type="ChEBI" id="CHEBI:74513"/>
        <dbReference type="EC" id="2.1.1.213"/>
    </reaction>
</comment>
<evidence type="ECO:0000256" key="14">
    <source>
        <dbReference type="SAM" id="Coils"/>
    </source>
</evidence>
<comment type="similarity">
    <text evidence="11">Belongs to the methyltransferase superfamily. Trm-G10 family.</text>
</comment>
<reference evidence="17" key="1">
    <citation type="submission" date="2019-11" db="EMBL/GenBank/DDBJ databases">
        <title>Lipid analysis of CO2-rich subsurface aquifers suggests an autotrophy-based deep biosphere with lysolipids enriched in CPR bacteria.</title>
        <authorList>
            <person name="Probst A.J."/>
            <person name="Elling F.J."/>
            <person name="Castelle C.J."/>
            <person name="Zhu Q."/>
            <person name="Elvert M."/>
            <person name="Birarda G."/>
            <person name="Holman H.-Y."/>
            <person name="Lane K.R."/>
            <person name="Ladd B."/>
            <person name="Ryan M.C."/>
            <person name="Woyke T."/>
            <person name="Hinrichs K.-U."/>
            <person name="Banfield J.F."/>
        </authorList>
    </citation>
    <scope>NUCLEOTIDE SEQUENCE</scope>
    <source>
        <strain evidence="16">CG_2015-01_33_1645</strain>
        <strain evidence="17">CG_2015-04_33_537</strain>
    </source>
</reference>
<evidence type="ECO:0000256" key="4">
    <source>
        <dbReference type="ARBA" id="ARBA00022603"/>
    </source>
</evidence>
<dbReference type="GO" id="GO:0160101">
    <property type="term" value="F:tRNA (guanine(10)-N2)-dimethyltransferase activity"/>
    <property type="evidence" value="ECO:0007669"/>
    <property type="project" value="UniProtKB-EC"/>
</dbReference>
<evidence type="ECO:0000313" key="17">
    <source>
        <dbReference type="EMBL" id="NCS91544.1"/>
    </source>
</evidence>
<dbReference type="GO" id="GO:0000049">
    <property type="term" value="F:tRNA binding"/>
    <property type="evidence" value="ECO:0007669"/>
    <property type="project" value="UniProtKB-KW"/>
</dbReference>
<dbReference type="SUPFAM" id="SSF143437">
    <property type="entry name" value="THUMP domain-like"/>
    <property type="match status" value="1"/>
</dbReference>
<comment type="subcellular location">
    <subcellularLocation>
        <location evidence="1">Cytoplasm</location>
    </subcellularLocation>
</comment>
<dbReference type="InterPro" id="IPR000241">
    <property type="entry name" value="RlmKL-like_Mtase"/>
</dbReference>
<evidence type="ECO:0000256" key="13">
    <source>
        <dbReference type="ARBA" id="ARBA00082665"/>
    </source>
</evidence>
<feature type="domain" description="Ribosomal RNA large subunit methyltransferase K/L-like methyltransferase" evidence="15">
    <location>
        <begin position="158"/>
        <end position="297"/>
    </location>
</feature>
<protein>
    <recommendedName>
        <fullName evidence="12">tRNA (guanine(10)-N(2))-dimethyltransferase</fullName>
        <ecNumber evidence="12">2.1.1.213</ecNumber>
    </recommendedName>
    <alternativeName>
        <fullName evidence="13">tRNA:G10 dimethyltransferase</fullName>
    </alternativeName>
</protein>